<dbReference type="AlphaFoldDB" id="L8JF27"/>
<evidence type="ECO:0000313" key="2">
    <source>
        <dbReference type="Proteomes" id="UP000011134"/>
    </source>
</evidence>
<sequence>MAAFFMLVFCLLALASVLRRSYQEMTSSSPEQVASFG</sequence>
<protein>
    <submittedName>
        <fullName evidence="1">Uncharacterized protein</fullName>
    </submittedName>
</protein>
<dbReference type="PATRIC" id="fig|1056511.3.peg.437"/>
<keyword evidence="2" id="KW-1185">Reference proteome</keyword>
<accession>L8JF27</accession>
<comment type="caution">
    <text evidence="1">The sequence shown here is derived from an EMBL/GenBank/DDBJ whole genome shotgun (WGS) entry which is preliminary data.</text>
</comment>
<organism evidence="1 2">
    <name type="scientific">Photobacterium marinum</name>
    <dbReference type="NCBI Taxonomy" id="1056511"/>
    <lineage>
        <taxon>Bacteria</taxon>
        <taxon>Pseudomonadati</taxon>
        <taxon>Pseudomonadota</taxon>
        <taxon>Gammaproteobacteria</taxon>
        <taxon>Vibrionales</taxon>
        <taxon>Vibrionaceae</taxon>
        <taxon>Photobacterium</taxon>
    </lineage>
</organism>
<evidence type="ECO:0000313" key="1">
    <source>
        <dbReference type="EMBL" id="ELR67435.1"/>
    </source>
</evidence>
<name>L8JF27_9GAMM</name>
<dbReference type="EMBL" id="AMZO01000002">
    <property type="protein sequence ID" value="ELR67435.1"/>
    <property type="molecule type" value="Genomic_DNA"/>
</dbReference>
<reference evidence="1 2" key="1">
    <citation type="submission" date="2012-12" db="EMBL/GenBank/DDBJ databases">
        <title>Genome Assembly of Photobacterium sp. AK15.</title>
        <authorList>
            <person name="Khatri I."/>
            <person name="Vaidya B."/>
            <person name="Srinivas T.N.R."/>
            <person name="Subramanian S."/>
            <person name="Pinnaka A."/>
        </authorList>
    </citation>
    <scope>NUCLEOTIDE SEQUENCE [LARGE SCALE GENOMIC DNA]</scope>
    <source>
        <strain evidence="1 2">AK15</strain>
    </source>
</reference>
<proteinExistence type="predicted"/>
<dbReference type="Proteomes" id="UP000011134">
    <property type="component" value="Unassembled WGS sequence"/>
</dbReference>
<gene>
    <name evidence="1" type="ORF">C942_01364</name>
</gene>